<gene>
    <name evidence="5" type="primary">rclR</name>
    <name evidence="5" type="ORF">PSECIP111854_00008</name>
</gene>
<proteinExistence type="predicted"/>
<comment type="caution">
    <text evidence="5">The sequence shown here is derived from an EMBL/GenBank/DDBJ whole genome shotgun (WGS) entry which is preliminary data.</text>
</comment>
<keyword evidence="1" id="KW-0805">Transcription regulation</keyword>
<dbReference type="InterPro" id="IPR018062">
    <property type="entry name" value="HTH_AraC-typ_CS"/>
</dbReference>
<protein>
    <submittedName>
        <fullName evidence="5">RCS-specific HTH-type transcriptional activator RclR</fullName>
    </submittedName>
</protein>
<dbReference type="InterPro" id="IPR018060">
    <property type="entry name" value="HTH_AraC"/>
</dbReference>
<dbReference type="GO" id="GO:0003700">
    <property type="term" value="F:DNA-binding transcription factor activity"/>
    <property type="evidence" value="ECO:0007669"/>
    <property type="project" value="InterPro"/>
</dbReference>
<accession>A0A9W4VM09</accession>
<dbReference type="Gene3D" id="1.10.10.60">
    <property type="entry name" value="Homeodomain-like"/>
    <property type="match status" value="2"/>
</dbReference>
<dbReference type="GO" id="GO:0043565">
    <property type="term" value="F:sequence-specific DNA binding"/>
    <property type="evidence" value="ECO:0007669"/>
    <property type="project" value="InterPro"/>
</dbReference>
<sequence length="333" mass="37299">MIFIINGIFVCTKLSILRENKPCERAYKTMSKSPNIYLNDPDPLSVLLRRLDLKAEVYVNADFCGTWAVDTGGSKRIPFHLVGSGYAWLHFDGQAPLQLTSHDLVIFPSDAHHVISNSKTKPALEQVNAPMSNEGDVTNMVCGFFEFRNPVLFPVLASLPQVVVIKADTERSGKRIALLIKQVLNELKHEHPGFYTVIDQMAFLIFIEVLRQQMQMGGLDKGLLGALFNSKLGKVLNAIHQQPELPWTLERLAEEAFMSRSAFADMFSKTVGLTPMKYLTQWRMTQARHLLKTTQLSVAQIAHQSGYESEAAFRKAYRNTLGEPPGAARAHSL</sequence>
<feature type="domain" description="HTH araC/xylS-type" evidence="4">
    <location>
        <begin position="233"/>
        <end position="331"/>
    </location>
</feature>
<keyword evidence="6" id="KW-1185">Reference proteome</keyword>
<dbReference type="InterPro" id="IPR050204">
    <property type="entry name" value="AraC_XylS_family_regulators"/>
</dbReference>
<dbReference type="AlphaFoldDB" id="A0A9W4VM09"/>
<organism evidence="5 6">
    <name type="scientific">Pseudoalteromonas holothuriae</name>
    <dbReference type="NCBI Taxonomy" id="2963714"/>
    <lineage>
        <taxon>Bacteria</taxon>
        <taxon>Pseudomonadati</taxon>
        <taxon>Pseudomonadota</taxon>
        <taxon>Gammaproteobacteria</taxon>
        <taxon>Alteromonadales</taxon>
        <taxon>Pseudoalteromonadaceae</taxon>
        <taxon>Pseudoalteromonas</taxon>
    </lineage>
</organism>
<dbReference type="Proteomes" id="UP001152467">
    <property type="component" value="Unassembled WGS sequence"/>
</dbReference>
<dbReference type="Pfam" id="PF12852">
    <property type="entry name" value="Cupin_6"/>
    <property type="match status" value="1"/>
</dbReference>
<dbReference type="InterPro" id="IPR032783">
    <property type="entry name" value="AraC_lig"/>
</dbReference>
<reference evidence="5" key="1">
    <citation type="submission" date="2022-07" db="EMBL/GenBank/DDBJ databases">
        <authorList>
            <person name="Criscuolo A."/>
        </authorList>
    </citation>
    <scope>NUCLEOTIDE SEQUENCE</scope>
    <source>
        <strain evidence="5">CIP111854</strain>
    </source>
</reference>
<dbReference type="PANTHER" id="PTHR46796:SF7">
    <property type="entry name" value="ARAC FAMILY TRANSCRIPTIONAL REGULATOR"/>
    <property type="match status" value="1"/>
</dbReference>
<dbReference type="EMBL" id="CAMAPC010000001">
    <property type="protein sequence ID" value="CAH9049375.1"/>
    <property type="molecule type" value="Genomic_DNA"/>
</dbReference>
<dbReference type="InterPro" id="IPR009057">
    <property type="entry name" value="Homeodomain-like_sf"/>
</dbReference>
<evidence type="ECO:0000256" key="1">
    <source>
        <dbReference type="ARBA" id="ARBA00023015"/>
    </source>
</evidence>
<dbReference type="PANTHER" id="PTHR46796">
    <property type="entry name" value="HTH-TYPE TRANSCRIPTIONAL ACTIVATOR RHAS-RELATED"/>
    <property type="match status" value="1"/>
</dbReference>
<name>A0A9W4VM09_9GAMM</name>
<dbReference type="SMART" id="SM00342">
    <property type="entry name" value="HTH_ARAC"/>
    <property type="match status" value="1"/>
</dbReference>
<keyword evidence="3" id="KW-0804">Transcription</keyword>
<evidence type="ECO:0000313" key="6">
    <source>
        <dbReference type="Proteomes" id="UP001152467"/>
    </source>
</evidence>
<evidence type="ECO:0000259" key="4">
    <source>
        <dbReference type="PROSITE" id="PS01124"/>
    </source>
</evidence>
<dbReference type="SUPFAM" id="SSF46689">
    <property type="entry name" value="Homeodomain-like"/>
    <property type="match status" value="2"/>
</dbReference>
<evidence type="ECO:0000256" key="2">
    <source>
        <dbReference type="ARBA" id="ARBA00023125"/>
    </source>
</evidence>
<dbReference type="PROSITE" id="PS01124">
    <property type="entry name" value="HTH_ARAC_FAMILY_2"/>
    <property type="match status" value="1"/>
</dbReference>
<dbReference type="Pfam" id="PF12833">
    <property type="entry name" value="HTH_18"/>
    <property type="match status" value="1"/>
</dbReference>
<keyword evidence="2" id="KW-0238">DNA-binding</keyword>
<evidence type="ECO:0000313" key="5">
    <source>
        <dbReference type="EMBL" id="CAH9049375.1"/>
    </source>
</evidence>
<evidence type="ECO:0000256" key="3">
    <source>
        <dbReference type="ARBA" id="ARBA00023163"/>
    </source>
</evidence>
<dbReference type="PROSITE" id="PS00041">
    <property type="entry name" value="HTH_ARAC_FAMILY_1"/>
    <property type="match status" value="1"/>
</dbReference>